<dbReference type="InterPro" id="IPR001478">
    <property type="entry name" value="PDZ"/>
</dbReference>
<comment type="caution">
    <text evidence="4">The sequence shown here is derived from an EMBL/GenBank/DDBJ whole genome shotgun (WGS) entry which is preliminary data.</text>
</comment>
<feature type="domain" description="PDZ" evidence="3">
    <location>
        <begin position="365"/>
        <end position="444"/>
    </location>
</feature>
<dbReference type="InterPro" id="IPR036034">
    <property type="entry name" value="PDZ_sf"/>
</dbReference>
<dbReference type="SUPFAM" id="SSF50494">
    <property type="entry name" value="Trypsin-like serine proteases"/>
    <property type="match status" value="1"/>
</dbReference>
<keyword evidence="5" id="KW-1185">Reference proteome</keyword>
<evidence type="ECO:0000256" key="1">
    <source>
        <dbReference type="ARBA" id="ARBA00022670"/>
    </source>
</evidence>
<dbReference type="EMBL" id="JACEFB010000001">
    <property type="protein sequence ID" value="MBA2225231.1"/>
    <property type="molecule type" value="Genomic_DNA"/>
</dbReference>
<evidence type="ECO:0000313" key="4">
    <source>
        <dbReference type="EMBL" id="MBA2225231.1"/>
    </source>
</evidence>
<gene>
    <name evidence="4" type="ORF">H0921_03540</name>
</gene>
<organism evidence="4 5">
    <name type="scientific">Thermogemmata fonticola</name>
    <dbReference type="NCBI Taxonomy" id="2755323"/>
    <lineage>
        <taxon>Bacteria</taxon>
        <taxon>Pseudomonadati</taxon>
        <taxon>Planctomycetota</taxon>
        <taxon>Planctomycetia</taxon>
        <taxon>Gemmatales</taxon>
        <taxon>Gemmataceae</taxon>
        <taxon>Thermogemmata</taxon>
    </lineage>
</organism>
<name>A0A7V9AAK7_9BACT</name>
<dbReference type="Proteomes" id="UP000542342">
    <property type="component" value="Unassembled WGS sequence"/>
</dbReference>
<protein>
    <submittedName>
        <fullName evidence="4">Trypsin-like peptidase domain-containing protein</fullName>
    </submittedName>
</protein>
<dbReference type="Gene3D" id="2.30.42.10">
    <property type="match status" value="2"/>
</dbReference>
<proteinExistence type="predicted"/>
<sequence length="460" mass="49507">MLRGVGTLLVLVVLLGGNGVSLLGEEASSSSLKRRDSTRLYSQRRDPVVAVYEKVKGAVVNIHSERTVVPAGEDPFRLHVQPQRVNGMGTGIVLDPRGYILTNFHVVDDVQTLRVRLCDGSGYSARIFAVDKEADLAIIKIDPQKPLPLLVWGTSADLMVGEAVIAIGNAYGYEHSITDGRVSYKGRDVTLNKEMGYRGLIQTSAPINPGNSGGPLLNLLGEVVGVNVAIRAGAQNIGFALPVDQVIGRTAEMLARRRAWRHGWVVRDVAEREELDSPVRRKVVIEAIEAGSSAAQSVAKVGDVVEKIGDVTVFTSMDLERALLDLGGTAAVSVKLRRGNEAVEAVLPLGPARVVPAGSAELVWRKLGLRLIAVGADAVSRANPQLRGGMLISEVAPQSAAAIAGLQRGDILVGLHTWEILNHDNIAFVLQHKDFAAFLPLKYYVIREGRLREGWLPLNP</sequence>
<reference evidence="4 5" key="1">
    <citation type="submission" date="2020-07" db="EMBL/GenBank/DDBJ databases">
        <title>Thermogemmata thermophila gen. nov., sp. nov., a novel moderate thermophilic planctomycete from a Kamchatka hot spring.</title>
        <authorList>
            <person name="Elcheninov A.G."/>
            <person name="Podosokorskaya O.A."/>
            <person name="Kovaleva O.L."/>
            <person name="Novikov A."/>
            <person name="Bonch-Osmolovskaya E.A."/>
            <person name="Toshchakov S.V."/>
            <person name="Kublanov I.V."/>
        </authorList>
    </citation>
    <scope>NUCLEOTIDE SEQUENCE [LARGE SCALE GENOMIC DNA]</scope>
    <source>
        <strain evidence="4 5">2918</strain>
    </source>
</reference>
<keyword evidence="1" id="KW-0645">Protease</keyword>
<dbReference type="SUPFAM" id="SSF50156">
    <property type="entry name" value="PDZ domain-like"/>
    <property type="match status" value="2"/>
</dbReference>
<dbReference type="Pfam" id="PF13365">
    <property type="entry name" value="Trypsin_2"/>
    <property type="match status" value="1"/>
</dbReference>
<evidence type="ECO:0000313" key="5">
    <source>
        <dbReference type="Proteomes" id="UP000542342"/>
    </source>
</evidence>
<evidence type="ECO:0000256" key="2">
    <source>
        <dbReference type="ARBA" id="ARBA00022801"/>
    </source>
</evidence>
<dbReference type="InterPro" id="IPR009003">
    <property type="entry name" value="Peptidase_S1_PA"/>
</dbReference>
<dbReference type="InterPro" id="IPR051201">
    <property type="entry name" value="Chloro_Bact_Ser_Proteases"/>
</dbReference>
<dbReference type="InterPro" id="IPR001940">
    <property type="entry name" value="Peptidase_S1C"/>
</dbReference>
<dbReference type="PANTHER" id="PTHR43343">
    <property type="entry name" value="PEPTIDASE S12"/>
    <property type="match status" value="1"/>
</dbReference>
<accession>A0A7V9AAK7</accession>
<dbReference type="PANTHER" id="PTHR43343:SF3">
    <property type="entry name" value="PROTEASE DO-LIKE 8, CHLOROPLASTIC"/>
    <property type="match status" value="1"/>
</dbReference>
<dbReference type="AlphaFoldDB" id="A0A7V9AAK7"/>
<keyword evidence="2" id="KW-0378">Hydrolase</keyword>
<dbReference type="SMART" id="SM00228">
    <property type="entry name" value="PDZ"/>
    <property type="match status" value="2"/>
</dbReference>
<evidence type="ECO:0000259" key="3">
    <source>
        <dbReference type="SMART" id="SM00228"/>
    </source>
</evidence>
<dbReference type="GO" id="GO:0004252">
    <property type="term" value="F:serine-type endopeptidase activity"/>
    <property type="evidence" value="ECO:0007669"/>
    <property type="project" value="InterPro"/>
</dbReference>
<feature type="domain" description="PDZ" evidence="3">
    <location>
        <begin position="262"/>
        <end position="340"/>
    </location>
</feature>
<dbReference type="Gene3D" id="2.40.10.120">
    <property type="match status" value="1"/>
</dbReference>
<dbReference type="GO" id="GO:0006508">
    <property type="term" value="P:proteolysis"/>
    <property type="evidence" value="ECO:0007669"/>
    <property type="project" value="UniProtKB-KW"/>
</dbReference>
<dbReference type="PRINTS" id="PR00834">
    <property type="entry name" value="PROTEASES2C"/>
</dbReference>